<dbReference type="SUPFAM" id="SSF52518">
    <property type="entry name" value="Thiamin diphosphate-binding fold (THDP-binding)"/>
    <property type="match status" value="2"/>
</dbReference>
<gene>
    <name evidence="7" type="ORF">PHY01_22860</name>
</gene>
<dbReference type="GO" id="GO:0009099">
    <property type="term" value="P:L-valine biosynthetic process"/>
    <property type="evidence" value="ECO:0007669"/>
    <property type="project" value="TreeGrafter"/>
</dbReference>
<name>A0A4Y3WME1_9PSEU</name>
<dbReference type="RefSeq" id="WP_170183761.1">
    <property type="nucleotide sequence ID" value="NZ_BAAARZ010000019.1"/>
</dbReference>
<dbReference type="GO" id="GO:0009097">
    <property type="term" value="P:isoleucine biosynthetic process"/>
    <property type="evidence" value="ECO:0007669"/>
    <property type="project" value="TreeGrafter"/>
</dbReference>
<dbReference type="InterPro" id="IPR011766">
    <property type="entry name" value="TPP_enzyme_TPP-bd"/>
</dbReference>
<dbReference type="Pfam" id="PF02776">
    <property type="entry name" value="TPP_enzyme_N"/>
    <property type="match status" value="1"/>
</dbReference>
<organism evidence="7 8">
    <name type="scientific">Pseudonocardia hydrocarbonoxydans</name>
    <dbReference type="NCBI Taxonomy" id="76726"/>
    <lineage>
        <taxon>Bacteria</taxon>
        <taxon>Bacillati</taxon>
        <taxon>Actinomycetota</taxon>
        <taxon>Actinomycetes</taxon>
        <taxon>Pseudonocardiales</taxon>
        <taxon>Pseudonocardiaceae</taxon>
        <taxon>Pseudonocardia</taxon>
    </lineage>
</organism>
<proteinExistence type="inferred from homology"/>
<dbReference type="Pfam" id="PF02775">
    <property type="entry name" value="TPP_enzyme_C"/>
    <property type="match status" value="1"/>
</dbReference>
<dbReference type="InterPro" id="IPR029035">
    <property type="entry name" value="DHS-like_NAD/FAD-binding_dom"/>
</dbReference>
<feature type="domain" description="Thiamine pyrophosphate enzyme central" evidence="4">
    <location>
        <begin position="187"/>
        <end position="285"/>
    </location>
</feature>
<keyword evidence="2 3" id="KW-0786">Thiamine pyrophosphate</keyword>
<dbReference type="InterPro" id="IPR012000">
    <property type="entry name" value="Thiamin_PyroP_enz_cen_dom"/>
</dbReference>
<sequence>MDPTTTRGLADALADGLLAAGVRRIFGVPGGGPNLDVVGAAAERGIGFVLTHGETAACIAASTYGRLTGTPGTALVTRGPGLTSAANGLAHATLDRAPLLVVSDTVTAATAARTAHQRLDQVGAAAPLTRWSGTLGHTQPAAVAEAAARLALRSPPGAVHLAFDPTTAGDPPPTATGPSVVDPGTLARARALVAGARRPVVVVGVDATVDGAAVRRALAGLDCPVLVTYAAKGVVPESGPTFAGLFTGAAVERPLLAGADLVLGIGLDAVEAVPGPWPTGAPVVLAHSHPVETAYFGDPLLLVGPYATLLPALLADAAPDWPPGAGRRAHDAVVERLGAHAPAAAGTLGPLDVVRTTRAVLGDVPLTVDAGAHMLVTMPLWSTDGPDPVLISNGLATMGFALPAAIGAALARPGRRVACLTGDGGLGMAMAEIETLARLALDVTVVVFNDAALTLIALKQGDAQGGGPAVTYAPTDFAAVAVAMGVPGVVARSVEELRGALGSVRRGPLLVDARVDPGPYRHVIRTIRG</sequence>
<dbReference type="GO" id="GO:0003984">
    <property type="term" value="F:acetolactate synthase activity"/>
    <property type="evidence" value="ECO:0007669"/>
    <property type="project" value="TreeGrafter"/>
</dbReference>
<keyword evidence="8" id="KW-1185">Reference proteome</keyword>
<accession>A0A4Y3WME1</accession>
<evidence type="ECO:0000259" key="6">
    <source>
        <dbReference type="Pfam" id="PF02776"/>
    </source>
</evidence>
<evidence type="ECO:0000256" key="1">
    <source>
        <dbReference type="ARBA" id="ARBA00007812"/>
    </source>
</evidence>
<evidence type="ECO:0000313" key="8">
    <source>
        <dbReference type="Proteomes" id="UP000320338"/>
    </source>
</evidence>
<dbReference type="InterPro" id="IPR029061">
    <property type="entry name" value="THDP-binding"/>
</dbReference>
<evidence type="ECO:0000313" key="7">
    <source>
        <dbReference type="EMBL" id="GEC20003.1"/>
    </source>
</evidence>
<dbReference type="InterPro" id="IPR012001">
    <property type="entry name" value="Thiamin_PyroP_enz_TPP-bd_dom"/>
</dbReference>
<dbReference type="GO" id="GO:0000287">
    <property type="term" value="F:magnesium ion binding"/>
    <property type="evidence" value="ECO:0007669"/>
    <property type="project" value="InterPro"/>
</dbReference>
<dbReference type="Gene3D" id="3.40.50.970">
    <property type="match status" value="2"/>
</dbReference>
<dbReference type="CDD" id="cd07035">
    <property type="entry name" value="TPP_PYR_POX_like"/>
    <property type="match status" value="1"/>
</dbReference>
<feature type="domain" description="Thiamine pyrophosphate enzyme N-terminal TPP-binding" evidence="6">
    <location>
        <begin position="9"/>
        <end position="122"/>
    </location>
</feature>
<dbReference type="PANTHER" id="PTHR18968">
    <property type="entry name" value="THIAMINE PYROPHOSPHATE ENZYMES"/>
    <property type="match status" value="1"/>
</dbReference>
<dbReference type="GO" id="GO:0050660">
    <property type="term" value="F:flavin adenine dinucleotide binding"/>
    <property type="evidence" value="ECO:0007669"/>
    <property type="project" value="TreeGrafter"/>
</dbReference>
<dbReference type="PANTHER" id="PTHR18968:SF13">
    <property type="entry name" value="ACETOLACTATE SYNTHASE CATALYTIC SUBUNIT, MITOCHONDRIAL"/>
    <property type="match status" value="1"/>
</dbReference>
<dbReference type="AlphaFoldDB" id="A0A4Y3WME1"/>
<dbReference type="Pfam" id="PF00205">
    <property type="entry name" value="TPP_enzyme_M"/>
    <property type="match status" value="1"/>
</dbReference>
<evidence type="ECO:0000259" key="4">
    <source>
        <dbReference type="Pfam" id="PF00205"/>
    </source>
</evidence>
<evidence type="ECO:0000256" key="2">
    <source>
        <dbReference type="ARBA" id="ARBA00023052"/>
    </source>
</evidence>
<dbReference type="SUPFAM" id="SSF52467">
    <property type="entry name" value="DHS-like NAD/FAD-binding domain"/>
    <property type="match status" value="1"/>
</dbReference>
<reference evidence="7 8" key="1">
    <citation type="submission" date="2019-06" db="EMBL/GenBank/DDBJ databases">
        <title>Whole genome shotgun sequence of Pseudonocardia hydrocarbonoxydans NBRC 14498.</title>
        <authorList>
            <person name="Hosoyama A."/>
            <person name="Uohara A."/>
            <person name="Ohji S."/>
            <person name="Ichikawa N."/>
        </authorList>
    </citation>
    <scope>NUCLEOTIDE SEQUENCE [LARGE SCALE GENOMIC DNA]</scope>
    <source>
        <strain evidence="7 8">NBRC 14498</strain>
    </source>
</reference>
<comment type="caution">
    <text evidence="7">The sequence shown here is derived from an EMBL/GenBank/DDBJ whole genome shotgun (WGS) entry which is preliminary data.</text>
</comment>
<dbReference type="GO" id="GO:0005948">
    <property type="term" value="C:acetolactate synthase complex"/>
    <property type="evidence" value="ECO:0007669"/>
    <property type="project" value="TreeGrafter"/>
</dbReference>
<dbReference type="EMBL" id="BJNG01000017">
    <property type="protein sequence ID" value="GEC20003.1"/>
    <property type="molecule type" value="Genomic_DNA"/>
</dbReference>
<dbReference type="Gene3D" id="3.40.50.1220">
    <property type="entry name" value="TPP-binding domain"/>
    <property type="match status" value="1"/>
</dbReference>
<feature type="domain" description="Thiamine pyrophosphate enzyme TPP-binding" evidence="5">
    <location>
        <begin position="369"/>
        <end position="512"/>
    </location>
</feature>
<evidence type="ECO:0000259" key="5">
    <source>
        <dbReference type="Pfam" id="PF02775"/>
    </source>
</evidence>
<dbReference type="CDD" id="cd00568">
    <property type="entry name" value="TPP_enzymes"/>
    <property type="match status" value="1"/>
</dbReference>
<dbReference type="Proteomes" id="UP000320338">
    <property type="component" value="Unassembled WGS sequence"/>
</dbReference>
<evidence type="ECO:0000256" key="3">
    <source>
        <dbReference type="RuleBase" id="RU362132"/>
    </source>
</evidence>
<comment type="similarity">
    <text evidence="1 3">Belongs to the TPP enzyme family.</text>
</comment>
<dbReference type="GO" id="GO:0030976">
    <property type="term" value="F:thiamine pyrophosphate binding"/>
    <property type="evidence" value="ECO:0007669"/>
    <property type="project" value="InterPro"/>
</dbReference>
<protein>
    <submittedName>
        <fullName evidence="7">Acetolactate synthase</fullName>
    </submittedName>
</protein>
<dbReference type="InterPro" id="IPR045229">
    <property type="entry name" value="TPP_enz"/>
</dbReference>